<dbReference type="EMBL" id="JBJQND010000011">
    <property type="protein sequence ID" value="KAL3861339.1"/>
    <property type="molecule type" value="Genomic_DNA"/>
</dbReference>
<evidence type="ECO:0000313" key="1">
    <source>
        <dbReference type="EMBL" id="KAL3861339.1"/>
    </source>
</evidence>
<evidence type="ECO:0000313" key="2">
    <source>
        <dbReference type="Proteomes" id="UP001634394"/>
    </source>
</evidence>
<dbReference type="AlphaFoldDB" id="A0ABD3VID0"/>
<organism evidence="1 2">
    <name type="scientific">Sinanodonta woodiana</name>
    <name type="common">Chinese pond mussel</name>
    <name type="synonym">Anodonta woodiana</name>
    <dbReference type="NCBI Taxonomy" id="1069815"/>
    <lineage>
        <taxon>Eukaryota</taxon>
        <taxon>Metazoa</taxon>
        <taxon>Spiralia</taxon>
        <taxon>Lophotrochozoa</taxon>
        <taxon>Mollusca</taxon>
        <taxon>Bivalvia</taxon>
        <taxon>Autobranchia</taxon>
        <taxon>Heteroconchia</taxon>
        <taxon>Palaeoheterodonta</taxon>
        <taxon>Unionida</taxon>
        <taxon>Unionoidea</taxon>
        <taxon>Unionidae</taxon>
        <taxon>Unioninae</taxon>
        <taxon>Sinanodonta</taxon>
    </lineage>
</organism>
<accession>A0ABD3VID0</accession>
<keyword evidence="2" id="KW-1185">Reference proteome</keyword>
<name>A0ABD3VID0_SINWO</name>
<proteinExistence type="predicted"/>
<dbReference type="Proteomes" id="UP001634394">
    <property type="component" value="Unassembled WGS sequence"/>
</dbReference>
<protein>
    <submittedName>
        <fullName evidence="1">Uncharacterized protein</fullName>
    </submittedName>
</protein>
<reference evidence="1 2" key="1">
    <citation type="submission" date="2024-11" db="EMBL/GenBank/DDBJ databases">
        <title>Chromosome-level genome assembly of the freshwater bivalve Anodonta woodiana.</title>
        <authorList>
            <person name="Chen X."/>
        </authorList>
    </citation>
    <scope>NUCLEOTIDE SEQUENCE [LARGE SCALE GENOMIC DNA]</scope>
    <source>
        <strain evidence="1">MN2024</strain>
        <tissue evidence="1">Gills</tissue>
    </source>
</reference>
<sequence length="111" mass="12813">MTYLTYTDQVLPAHRLILDIPTYCMQNTLLEQNRTIGVYRQEADIKSLNANQWSLVKKVLNTLKQFEEQNKQASLASSQARIIIQGVRLLEQYLQRTNNPGDDTGIHQDVH</sequence>
<gene>
    <name evidence="1" type="ORF">ACJMK2_007375</name>
</gene>
<comment type="caution">
    <text evidence="1">The sequence shown here is derived from an EMBL/GenBank/DDBJ whole genome shotgun (WGS) entry which is preliminary data.</text>
</comment>